<reference evidence="3 4" key="1">
    <citation type="journal article" date="2016" name="Nat. Commun.">
        <title>Thousands of microbial genomes shed light on interconnected biogeochemical processes in an aquifer system.</title>
        <authorList>
            <person name="Anantharaman K."/>
            <person name="Brown C.T."/>
            <person name="Hug L.A."/>
            <person name="Sharon I."/>
            <person name="Castelle C.J."/>
            <person name="Probst A.J."/>
            <person name="Thomas B.C."/>
            <person name="Singh A."/>
            <person name="Wilkins M.J."/>
            <person name="Karaoz U."/>
            <person name="Brodie E.L."/>
            <person name="Williams K.H."/>
            <person name="Hubbard S.S."/>
            <person name="Banfield J.F."/>
        </authorList>
    </citation>
    <scope>NUCLEOTIDE SEQUENCE [LARGE SCALE GENOMIC DNA]</scope>
</reference>
<dbReference type="GO" id="GO:2001070">
    <property type="term" value="F:starch binding"/>
    <property type="evidence" value="ECO:0007669"/>
    <property type="project" value="InterPro"/>
</dbReference>
<gene>
    <name evidence="3" type="ORF">A2008_01545</name>
</gene>
<evidence type="ECO:0000313" key="3">
    <source>
        <dbReference type="EMBL" id="OGM01309.1"/>
    </source>
</evidence>
<dbReference type="AlphaFoldDB" id="A0A1F7WFZ4"/>
<name>A0A1F7WFZ4_9BACT</name>
<feature type="chain" id="PRO_5009533396" description="Carbohydrate binding module family 25 domain-containing protein" evidence="1">
    <location>
        <begin position="28"/>
        <end position="178"/>
    </location>
</feature>
<dbReference type="EMBL" id="MGFH01000238">
    <property type="protein sequence ID" value="OGM01309.1"/>
    <property type="molecule type" value="Genomic_DNA"/>
</dbReference>
<evidence type="ECO:0000259" key="2">
    <source>
        <dbReference type="SMART" id="SM01066"/>
    </source>
</evidence>
<evidence type="ECO:0000313" key="4">
    <source>
        <dbReference type="Proteomes" id="UP000178735"/>
    </source>
</evidence>
<dbReference type="InterPro" id="IPR005085">
    <property type="entry name" value="CBM25"/>
</dbReference>
<feature type="domain" description="Carbohydrate binding module family 25" evidence="2">
    <location>
        <begin position="68"/>
        <end position="161"/>
    </location>
</feature>
<proteinExistence type="predicted"/>
<accession>A0A1F7WFZ4</accession>
<protein>
    <recommendedName>
        <fullName evidence="2">Carbohydrate binding module family 25 domain-containing protein</fullName>
    </recommendedName>
</protein>
<keyword evidence="1" id="KW-0732">Signal</keyword>
<organism evidence="3 4">
    <name type="scientific">Candidatus Wallbacteria bacterium GWC2_49_35</name>
    <dbReference type="NCBI Taxonomy" id="1817813"/>
    <lineage>
        <taxon>Bacteria</taxon>
        <taxon>Candidatus Walliibacteriota</taxon>
    </lineage>
</organism>
<evidence type="ECO:0000256" key="1">
    <source>
        <dbReference type="SAM" id="SignalP"/>
    </source>
</evidence>
<sequence length="178" mass="20132">MFSYINYSTLKALLALMVIFNAIAIQASSAAAETVSKLKSATPTLYFTYNGENEKYKHFVGDGSLIAGSSARIVYANRRKDVLFKNNCTVYMRYSYDFWQSCQDVELKTTATGELGAAIKIPANASTIQIAFFAAYPYDDYKSWGFIWDSNYGKNFTVKLVSKKDLEEKEKFERLNSI</sequence>
<comment type="caution">
    <text evidence="3">The sequence shown here is derived from an EMBL/GenBank/DDBJ whole genome shotgun (WGS) entry which is preliminary data.</text>
</comment>
<feature type="signal peptide" evidence="1">
    <location>
        <begin position="1"/>
        <end position="27"/>
    </location>
</feature>
<dbReference type="SMART" id="SM01066">
    <property type="entry name" value="CBM_25"/>
    <property type="match status" value="1"/>
</dbReference>
<dbReference type="Proteomes" id="UP000178735">
    <property type="component" value="Unassembled WGS sequence"/>
</dbReference>